<dbReference type="EMBL" id="AP026561">
    <property type="protein sequence ID" value="BDP43755.1"/>
    <property type="molecule type" value="Genomic_DNA"/>
</dbReference>
<protein>
    <submittedName>
        <fullName evidence="1">Uncharacterized protein</fullName>
    </submittedName>
</protein>
<dbReference type="Proteomes" id="UP001064971">
    <property type="component" value="Plasmid pDAETH-1"/>
</dbReference>
<keyword evidence="1" id="KW-0614">Plasmid</keyword>
<geneLocation type="plasmid" evidence="1 2">
    <name>pDAETH-1</name>
</geneLocation>
<evidence type="ECO:0000313" key="2">
    <source>
        <dbReference type="Proteomes" id="UP001064971"/>
    </source>
</evidence>
<evidence type="ECO:0000313" key="1">
    <source>
        <dbReference type="EMBL" id="BDP43755.1"/>
    </source>
</evidence>
<keyword evidence="2" id="KW-1185">Reference proteome</keyword>
<reference evidence="1" key="1">
    <citation type="submission" date="2022-07" db="EMBL/GenBank/DDBJ databases">
        <title>Complete Genome Sequence of the Radioresistant Bacterium Deinococcus aetherius ST0316, Isolated from the Air Dust collected in Lower Stratosphere above Japan.</title>
        <authorList>
            <person name="Satoh K."/>
            <person name="Hagiwara K."/>
            <person name="Katsumata K."/>
            <person name="Kubo A."/>
            <person name="Yokobori S."/>
            <person name="Yamagishi A."/>
            <person name="Oono Y."/>
            <person name="Narumi I."/>
        </authorList>
    </citation>
    <scope>NUCLEOTIDE SEQUENCE</scope>
    <source>
        <strain evidence="1">ST0316</strain>
        <plasmid evidence="1">pDAETH-1</plasmid>
    </source>
</reference>
<sequence length="146" mass="16223">MVPGEVAAVIAELAAHPHRFQWGPSKVLIQPGELGSSKDGSANRTRAQPFHFLDVLADFDPFLVTHGKEVPCRIGHDILQGLFPRRLLDRGVLWWPCLGRSPQRRGLKSEGRSVPTILPPSIWHVLEDICELDILASELAQTVEHT</sequence>
<name>A0ABM8AIV6_9DEIO</name>
<gene>
    <name evidence="1" type="ORF">DAETH_37240</name>
</gene>
<accession>A0ABM8AIV6</accession>
<proteinExistence type="predicted"/>
<organism evidence="1 2">
    <name type="scientific">Deinococcus aetherius</name>
    <dbReference type="NCBI Taxonomy" id="200252"/>
    <lineage>
        <taxon>Bacteria</taxon>
        <taxon>Thermotogati</taxon>
        <taxon>Deinococcota</taxon>
        <taxon>Deinococci</taxon>
        <taxon>Deinococcales</taxon>
        <taxon>Deinococcaceae</taxon>
        <taxon>Deinococcus</taxon>
    </lineage>
</organism>